<dbReference type="EMBL" id="JH159154">
    <property type="protein sequence ID" value="EGZ17068.1"/>
    <property type="molecule type" value="Genomic_DNA"/>
</dbReference>
<sequence>MLDGASVVNGFLEKILRKCSQELRGVNRSQVNIYDPRVPEEDKKPLRLATPLDGLGVKLEEALIVQVELNAPIFVNQIYLHGLSTDSPHLEREELMERVYTSLWADNNRFVLLSAPPAPGKSSLLILFAHRYTHLNCMYVIVAAGQRPLYHLCWDHAKIWIYGPGVYGPGVYGPGVGVGVGGYGAPAAPAAYNSYPSTNGGGATASASATANANRKLRSQE</sequence>
<gene>
    <name evidence="2" type="ORF">PHYSODRAFT_331089</name>
</gene>
<proteinExistence type="predicted"/>
<dbReference type="Proteomes" id="UP000002640">
    <property type="component" value="Unassembled WGS sequence"/>
</dbReference>
<feature type="region of interest" description="Disordered" evidence="1">
    <location>
        <begin position="200"/>
        <end position="221"/>
    </location>
</feature>
<evidence type="ECO:0000313" key="3">
    <source>
        <dbReference type="Proteomes" id="UP000002640"/>
    </source>
</evidence>
<reference evidence="2 3" key="1">
    <citation type="journal article" date="2006" name="Science">
        <title>Phytophthora genome sequences uncover evolutionary origins and mechanisms of pathogenesis.</title>
        <authorList>
            <person name="Tyler B.M."/>
            <person name="Tripathy S."/>
            <person name="Zhang X."/>
            <person name="Dehal P."/>
            <person name="Jiang R.H."/>
            <person name="Aerts A."/>
            <person name="Arredondo F.D."/>
            <person name="Baxter L."/>
            <person name="Bensasson D."/>
            <person name="Beynon J.L."/>
            <person name="Chapman J."/>
            <person name="Damasceno C.M."/>
            <person name="Dorrance A.E."/>
            <person name="Dou D."/>
            <person name="Dickerman A.W."/>
            <person name="Dubchak I.L."/>
            <person name="Garbelotto M."/>
            <person name="Gijzen M."/>
            <person name="Gordon S.G."/>
            <person name="Govers F."/>
            <person name="Grunwald N.J."/>
            <person name="Huang W."/>
            <person name="Ivors K.L."/>
            <person name="Jones R.W."/>
            <person name="Kamoun S."/>
            <person name="Krampis K."/>
            <person name="Lamour K.H."/>
            <person name="Lee M.K."/>
            <person name="McDonald W.H."/>
            <person name="Medina M."/>
            <person name="Meijer H.J."/>
            <person name="Nordberg E.K."/>
            <person name="Maclean D.J."/>
            <person name="Ospina-Giraldo M.D."/>
            <person name="Morris P.F."/>
            <person name="Phuntumart V."/>
            <person name="Putnam N.H."/>
            <person name="Rash S."/>
            <person name="Rose J.K."/>
            <person name="Sakihama Y."/>
            <person name="Salamov A.A."/>
            <person name="Savidor A."/>
            <person name="Scheuring C.F."/>
            <person name="Smith B.M."/>
            <person name="Sobral B.W."/>
            <person name="Terry A."/>
            <person name="Torto-Alalibo T.A."/>
            <person name="Win J."/>
            <person name="Xu Z."/>
            <person name="Zhang H."/>
            <person name="Grigoriev I.V."/>
            <person name="Rokhsar D.S."/>
            <person name="Boore J.L."/>
        </authorList>
    </citation>
    <scope>NUCLEOTIDE SEQUENCE [LARGE SCALE GENOMIC DNA]</scope>
    <source>
        <strain evidence="2 3">P6497</strain>
    </source>
</reference>
<name>G4ZG01_PHYSP</name>
<accession>G4ZG01</accession>
<dbReference type="RefSeq" id="XP_009526126.1">
    <property type="nucleotide sequence ID" value="XM_009527831.1"/>
</dbReference>
<protein>
    <submittedName>
        <fullName evidence="2">Uncharacterized protein</fullName>
    </submittedName>
</protein>
<feature type="compositionally biased region" description="Low complexity" evidence="1">
    <location>
        <begin position="204"/>
        <end position="214"/>
    </location>
</feature>
<dbReference type="KEGG" id="psoj:PHYSODRAFT_331089"/>
<evidence type="ECO:0000313" key="2">
    <source>
        <dbReference type="EMBL" id="EGZ17068.1"/>
    </source>
</evidence>
<dbReference type="GeneID" id="20646222"/>
<dbReference type="AlphaFoldDB" id="G4ZG01"/>
<dbReference type="InParanoid" id="G4ZG01"/>
<organism evidence="2 3">
    <name type="scientific">Phytophthora sojae (strain P6497)</name>
    <name type="common">Soybean stem and root rot agent</name>
    <name type="synonym">Phytophthora megasperma f. sp. glycines</name>
    <dbReference type="NCBI Taxonomy" id="1094619"/>
    <lineage>
        <taxon>Eukaryota</taxon>
        <taxon>Sar</taxon>
        <taxon>Stramenopiles</taxon>
        <taxon>Oomycota</taxon>
        <taxon>Peronosporomycetes</taxon>
        <taxon>Peronosporales</taxon>
        <taxon>Peronosporaceae</taxon>
        <taxon>Phytophthora</taxon>
    </lineage>
</organism>
<evidence type="ECO:0000256" key="1">
    <source>
        <dbReference type="SAM" id="MobiDB-lite"/>
    </source>
</evidence>
<keyword evidence="3" id="KW-1185">Reference proteome</keyword>